<dbReference type="PROSITE" id="PS50914">
    <property type="entry name" value="BON"/>
    <property type="match status" value="1"/>
</dbReference>
<dbReference type="InParanoid" id="A0A259TYZ6"/>
<comment type="caution">
    <text evidence="2">The sequence shown here is derived from an EMBL/GenBank/DDBJ whole genome shotgun (WGS) entry which is preliminary data.</text>
</comment>
<dbReference type="Gene3D" id="3.30.1340.30">
    <property type="match status" value="1"/>
</dbReference>
<keyword evidence="3" id="KW-1185">Reference proteome</keyword>
<evidence type="ECO:0000313" key="2">
    <source>
        <dbReference type="EMBL" id="OZC02808.1"/>
    </source>
</evidence>
<organism evidence="2 3">
    <name type="scientific">Rubricoccus marinus</name>
    <dbReference type="NCBI Taxonomy" id="716817"/>
    <lineage>
        <taxon>Bacteria</taxon>
        <taxon>Pseudomonadati</taxon>
        <taxon>Rhodothermota</taxon>
        <taxon>Rhodothermia</taxon>
        <taxon>Rhodothermales</taxon>
        <taxon>Rubricoccaceae</taxon>
        <taxon>Rubricoccus</taxon>
    </lineage>
</organism>
<reference evidence="2 3" key="1">
    <citation type="submission" date="2016-11" db="EMBL/GenBank/DDBJ databases">
        <title>Study of marine rhodopsin-containing bacteria.</title>
        <authorList>
            <person name="Yoshizawa S."/>
            <person name="Kumagai Y."/>
            <person name="Kogure K."/>
        </authorList>
    </citation>
    <scope>NUCLEOTIDE SEQUENCE [LARGE SCALE GENOMIC DNA]</scope>
    <source>
        <strain evidence="2 3">SG-29</strain>
    </source>
</reference>
<dbReference type="Proteomes" id="UP000216446">
    <property type="component" value="Unassembled WGS sequence"/>
</dbReference>
<protein>
    <recommendedName>
        <fullName evidence="1">BON domain-containing protein</fullName>
    </recommendedName>
</protein>
<accession>A0A259TYZ6</accession>
<name>A0A259TYZ6_9BACT</name>
<dbReference type="AlphaFoldDB" id="A0A259TYZ6"/>
<gene>
    <name evidence="2" type="ORF">BSZ36_07365</name>
</gene>
<dbReference type="EMBL" id="MQWB01000001">
    <property type="protein sequence ID" value="OZC02808.1"/>
    <property type="molecule type" value="Genomic_DNA"/>
</dbReference>
<dbReference type="InterPro" id="IPR007055">
    <property type="entry name" value="BON_dom"/>
</dbReference>
<feature type="domain" description="BON" evidence="1">
    <location>
        <begin position="53"/>
        <end position="120"/>
    </location>
</feature>
<sequence>MALRARGTALEDRCQQPTAFPVAASAPVSAYGLPGPLRALIEGFQERRARTTADKSLALRLKDAMTREQVTARGLSFYIEHGAVAVYGNVADGAEREAILGLIARQPGVTRIVDHLRLADA</sequence>
<evidence type="ECO:0000259" key="1">
    <source>
        <dbReference type="PROSITE" id="PS50914"/>
    </source>
</evidence>
<dbReference type="OrthoDB" id="9783590at2"/>
<proteinExistence type="predicted"/>
<evidence type="ECO:0000313" key="3">
    <source>
        <dbReference type="Proteomes" id="UP000216446"/>
    </source>
</evidence>